<evidence type="ECO:0000256" key="3">
    <source>
        <dbReference type="ARBA" id="ARBA00022475"/>
    </source>
</evidence>
<keyword evidence="11" id="KW-1185">Reference proteome</keyword>
<feature type="transmembrane region" description="Helical" evidence="9">
    <location>
        <begin position="6"/>
        <end position="25"/>
    </location>
</feature>
<feature type="transmembrane region" description="Helical" evidence="9">
    <location>
        <begin position="77"/>
        <end position="94"/>
    </location>
</feature>
<evidence type="ECO:0000256" key="9">
    <source>
        <dbReference type="SAM" id="Phobius"/>
    </source>
</evidence>
<comment type="similarity">
    <text evidence="8">Belongs to the TsuA/YedE (TC 9.B.102) family.</text>
</comment>
<evidence type="ECO:0000256" key="7">
    <source>
        <dbReference type="ARBA" id="ARBA00023136"/>
    </source>
</evidence>
<keyword evidence="6 9" id="KW-1133">Transmembrane helix</keyword>
<organism evidence="10 11">
    <name type="scientific">Dyella japonica</name>
    <dbReference type="NCBI Taxonomy" id="231455"/>
    <lineage>
        <taxon>Bacteria</taxon>
        <taxon>Pseudomonadati</taxon>
        <taxon>Pseudomonadota</taxon>
        <taxon>Gammaproteobacteria</taxon>
        <taxon>Lysobacterales</taxon>
        <taxon>Rhodanobacteraceae</taxon>
        <taxon>Dyella</taxon>
    </lineage>
</organism>
<accession>A0ABV2JPM5</accession>
<name>A0ABV2JPM5_9GAMM</name>
<evidence type="ECO:0000256" key="6">
    <source>
        <dbReference type="ARBA" id="ARBA00022989"/>
    </source>
</evidence>
<dbReference type="EMBL" id="JBEPMU010000001">
    <property type="protein sequence ID" value="MET3650787.1"/>
    <property type="molecule type" value="Genomic_DNA"/>
</dbReference>
<evidence type="ECO:0000313" key="10">
    <source>
        <dbReference type="EMBL" id="MET3650787.1"/>
    </source>
</evidence>
<dbReference type="PANTHER" id="PTHR30574">
    <property type="entry name" value="INNER MEMBRANE PROTEIN YEDE"/>
    <property type="match status" value="1"/>
</dbReference>
<comment type="caution">
    <text evidence="10">The sequence shown here is derived from an EMBL/GenBank/DDBJ whole genome shotgun (WGS) entry which is preliminary data.</text>
</comment>
<keyword evidence="2" id="KW-0813">Transport</keyword>
<evidence type="ECO:0000313" key="11">
    <source>
        <dbReference type="Proteomes" id="UP001549184"/>
    </source>
</evidence>
<dbReference type="InterPro" id="IPR007272">
    <property type="entry name" value="Sulf_transp_TsuA/YedE"/>
</dbReference>
<evidence type="ECO:0000256" key="8">
    <source>
        <dbReference type="ARBA" id="ARBA00035655"/>
    </source>
</evidence>
<keyword evidence="7 9" id="KW-0472">Membrane</keyword>
<evidence type="ECO:0000256" key="2">
    <source>
        <dbReference type="ARBA" id="ARBA00022448"/>
    </source>
</evidence>
<reference evidence="10 11" key="1">
    <citation type="submission" date="2024-06" db="EMBL/GenBank/DDBJ databases">
        <title>Sorghum-associated microbial communities from plants grown in Nebraska, USA.</title>
        <authorList>
            <person name="Schachtman D."/>
        </authorList>
    </citation>
    <scope>NUCLEOTIDE SEQUENCE [LARGE SCALE GENOMIC DNA]</scope>
    <source>
        <strain evidence="10 11">1073</strain>
    </source>
</reference>
<evidence type="ECO:0000256" key="1">
    <source>
        <dbReference type="ARBA" id="ARBA00004429"/>
    </source>
</evidence>
<proteinExistence type="inferred from homology"/>
<dbReference type="PANTHER" id="PTHR30574:SF1">
    <property type="entry name" value="SULPHUR TRANSPORT DOMAIN-CONTAINING PROTEIN"/>
    <property type="match status" value="1"/>
</dbReference>
<evidence type="ECO:0000256" key="4">
    <source>
        <dbReference type="ARBA" id="ARBA00022519"/>
    </source>
</evidence>
<keyword evidence="5 9" id="KW-0812">Transmembrane</keyword>
<keyword evidence="3" id="KW-1003">Cell membrane</keyword>
<protein>
    <submittedName>
        <fullName evidence="10">Membrane protein YedE/YeeE</fullName>
    </submittedName>
</protein>
<dbReference type="Pfam" id="PF04143">
    <property type="entry name" value="Sulf_transp"/>
    <property type="match status" value="1"/>
</dbReference>
<keyword evidence="4" id="KW-0997">Cell inner membrane</keyword>
<dbReference type="Proteomes" id="UP001549184">
    <property type="component" value="Unassembled WGS sequence"/>
</dbReference>
<gene>
    <name evidence="10" type="ORF">ABIC75_000489</name>
</gene>
<sequence length="141" mass="14418">MHPWISSLIGGVMIGLSAVLLMASMGRIAGISGIASSLLTGVRDQGWRIVFLLGLVAAPWLLSLLRGENAIGAPVVSWPWMAAAGLLVGLGTRIGSGCTSGHGVCGLARLSRRSLLATVFFVVAGMATVFVIRHLLGGVGA</sequence>
<feature type="transmembrane region" description="Helical" evidence="9">
    <location>
        <begin position="115"/>
        <end position="136"/>
    </location>
</feature>
<comment type="subcellular location">
    <subcellularLocation>
        <location evidence="1">Cell inner membrane</location>
        <topology evidence="1">Multi-pass membrane protein</topology>
    </subcellularLocation>
</comment>
<feature type="transmembrane region" description="Helical" evidence="9">
    <location>
        <begin position="46"/>
        <end position="65"/>
    </location>
</feature>
<evidence type="ECO:0000256" key="5">
    <source>
        <dbReference type="ARBA" id="ARBA00022692"/>
    </source>
</evidence>
<dbReference type="RefSeq" id="WP_354012269.1">
    <property type="nucleotide sequence ID" value="NZ_JBEPMU010000001.1"/>
</dbReference>